<dbReference type="Proteomes" id="UP001445268">
    <property type="component" value="Chromosome"/>
</dbReference>
<dbReference type="EMBL" id="CP152380">
    <property type="protein sequence ID" value="XAF55170.1"/>
    <property type="molecule type" value="Genomic_DNA"/>
</dbReference>
<dbReference type="Pfam" id="PF07927">
    <property type="entry name" value="HicA_toxin"/>
    <property type="match status" value="1"/>
</dbReference>
<accession>A0ABZ3E8I2</accession>
<sequence>MGNKQDKFAAKLKRKPTPKDIKWRELQNYLESLGFEELQGSGSRVKYFLPEAPDGDRMIISLHNPHPSPDVKPGAIDAVVKSLKERGLLK</sequence>
<keyword evidence="2" id="KW-1185">Reference proteome</keyword>
<evidence type="ECO:0000313" key="2">
    <source>
        <dbReference type="Proteomes" id="UP001445268"/>
    </source>
</evidence>
<dbReference type="InterPro" id="IPR012933">
    <property type="entry name" value="HicA_mRNA_interferase"/>
</dbReference>
<gene>
    <name evidence="1" type="ORF">AAGT77_06370</name>
</gene>
<proteinExistence type="predicted"/>
<reference evidence="1 2" key="1">
    <citation type="submission" date="2024-04" db="EMBL/GenBank/DDBJ databases">
        <title>Marinobacter sp. SBY-1.</title>
        <authorList>
            <person name="Pan C."/>
        </authorList>
    </citation>
    <scope>NUCLEOTIDE SEQUENCE [LARGE SCALE GENOMIC DNA]</scope>
    <source>
        <strain evidence="1 2">SBY-1</strain>
    </source>
</reference>
<dbReference type="RefSeq" id="WP_342632180.1">
    <property type="nucleotide sequence ID" value="NZ_CP152380.1"/>
</dbReference>
<protein>
    <submittedName>
        <fullName evidence="1">Type II toxin-antitoxin system HicA family toxin</fullName>
    </submittedName>
</protein>
<dbReference type="SUPFAM" id="SSF54786">
    <property type="entry name" value="YcfA/nrd intein domain"/>
    <property type="match status" value="1"/>
</dbReference>
<name>A0ABZ3E8I2_9GAMM</name>
<organism evidence="1 2">
    <name type="scientific">Marinobacter alkaliphilus</name>
    <dbReference type="NCBI Taxonomy" id="254719"/>
    <lineage>
        <taxon>Bacteria</taxon>
        <taxon>Pseudomonadati</taxon>
        <taxon>Pseudomonadota</taxon>
        <taxon>Gammaproteobacteria</taxon>
        <taxon>Pseudomonadales</taxon>
        <taxon>Marinobacteraceae</taxon>
        <taxon>Marinobacter</taxon>
    </lineage>
</organism>
<evidence type="ECO:0000313" key="1">
    <source>
        <dbReference type="EMBL" id="XAF55170.1"/>
    </source>
</evidence>